<proteinExistence type="predicted"/>
<dbReference type="EMBL" id="GBRH01179504">
    <property type="protein sequence ID" value="JAE18392.1"/>
    <property type="molecule type" value="Transcribed_RNA"/>
</dbReference>
<organism evidence="1">
    <name type="scientific">Arundo donax</name>
    <name type="common">Giant reed</name>
    <name type="synonym">Donax arundinaceus</name>
    <dbReference type="NCBI Taxonomy" id="35708"/>
    <lineage>
        <taxon>Eukaryota</taxon>
        <taxon>Viridiplantae</taxon>
        <taxon>Streptophyta</taxon>
        <taxon>Embryophyta</taxon>
        <taxon>Tracheophyta</taxon>
        <taxon>Spermatophyta</taxon>
        <taxon>Magnoliopsida</taxon>
        <taxon>Liliopsida</taxon>
        <taxon>Poales</taxon>
        <taxon>Poaceae</taxon>
        <taxon>PACMAD clade</taxon>
        <taxon>Arundinoideae</taxon>
        <taxon>Arundineae</taxon>
        <taxon>Arundo</taxon>
    </lineage>
</organism>
<evidence type="ECO:0000313" key="1">
    <source>
        <dbReference type="EMBL" id="JAE18392.1"/>
    </source>
</evidence>
<reference evidence="1" key="2">
    <citation type="journal article" date="2015" name="Data Brief">
        <title>Shoot transcriptome of the giant reed, Arundo donax.</title>
        <authorList>
            <person name="Barrero R.A."/>
            <person name="Guerrero F.D."/>
            <person name="Moolhuijzen P."/>
            <person name="Goolsby J.A."/>
            <person name="Tidwell J."/>
            <person name="Bellgard S.E."/>
            <person name="Bellgard M.I."/>
        </authorList>
    </citation>
    <scope>NUCLEOTIDE SEQUENCE</scope>
    <source>
        <tissue evidence="1">Shoot tissue taken approximately 20 cm above the soil surface</tissue>
    </source>
</reference>
<name>A0A0A9G1K1_ARUDO</name>
<dbReference type="AlphaFoldDB" id="A0A0A9G1K1"/>
<sequence length="17" mass="2164">MCRERERERAKKASREE</sequence>
<protein>
    <submittedName>
        <fullName evidence="1">Uncharacterized protein</fullName>
    </submittedName>
</protein>
<accession>A0A0A9G1K1</accession>
<reference evidence="1" key="1">
    <citation type="submission" date="2014-09" db="EMBL/GenBank/DDBJ databases">
        <authorList>
            <person name="Magalhaes I.L.F."/>
            <person name="Oliveira U."/>
            <person name="Santos F.R."/>
            <person name="Vidigal T.H.D.A."/>
            <person name="Brescovit A.D."/>
            <person name="Santos A.J."/>
        </authorList>
    </citation>
    <scope>NUCLEOTIDE SEQUENCE</scope>
    <source>
        <tissue evidence="1">Shoot tissue taken approximately 20 cm above the soil surface</tissue>
    </source>
</reference>